<gene>
    <name evidence="2" type="ORF">S01H1_54146</name>
</gene>
<accession>X0VAL8</accession>
<proteinExistence type="predicted"/>
<dbReference type="AlphaFoldDB" id="X0VAL8"/>
<keyword evidence="1" id="KW-0472">Membrane</keyword>
<feature type="transmembrane region" description="Helical" evidence="1">
    <location>
        <begin position="6"/>
        <end position="33"/>
    </location>
</feature>
<reference evidence="2" key="1">
    <citation type="journal article" date="2014" name="Front. Microbiol.">
        <title>High frequency of phylogenetically diverse reductive dehalogenase-homologous genes in deep subseafloor sedimentary metagenomes.</title>
        <authorList>
            <person name="Kawai M."/>
            <person name="Futagami T."/>
            <person name="Toyoda A."/>
            <person name="Takaki Y."/>
            <person name="Nishi S."/>
            <person name="Hori S."/>
            <person name="Arai W."/>
            <person name="Tsubouchi T."/>
            <person name="Morono Y."/>
            <person name="Uchiyama I."/>
            <person name="Ito T."/>
            <person name="Fujiyama A."/>
            <person name="Inagaki F."/>
            <person name="Takami H."/>
        </authorList>
    </citation>
    <scope>NUCLEOTIDE SEQUENCE</scope>
    <source>
        <strain evidence="2">Expedition CK06-06</strain>
    </source>
</reference>
<evidence type="ECO:0000313" key="2">
    <source>
        <dbReference type="EMBL" id="GAG15310.1"/>
    </source>
</evidence>
<evidence type="ECO:0000256" key="1">
    <source>
        <dbReference type="SAM" id="Phobius"/>
    </source>
</evidence>
<protein>
    <submittedName>
        <fullName evidence="2">Uncharacterized protein</fullName>
    </submittedName>
</protein>
<organism evidence="2">
    <name type="scientific">marine sediment metagenome</name>
    <dbReference type="NCBI Taxonomy" id="412755"/>
    <lineage>
        <taxon>unclassified sequences</taxon>
        <taxon>metagenomes</taxon>
        <taxon>ecological metagenomes</taxon>
    </lineage>
</organism>
<dbReference type="EMBL" id="BARS01035114">
    <property type="protein sequence ID" value="GAG15310.1"/>
    <property type="molecule type" value="Genomic_DNA"/>
</dbReference>
<comment type="caution">
    <text evidence="2">The sequence shown here is derived from an EMBL/GenBank/DDBJ whole genome shotgun (WGS) entry which is preliminary data.</text>
</comment>
<keyword evidence="1" id="KW-0812">Transmembrane</keyword>
<keyword evidence="1" id="KW-1133">Transmembrane helix</keyword>
<sequence>MMSSDFWTLVVTCIFLFIVIVSSIILFIGLYLWNKILTGVKE</sequence>
<name>X0VAL8_9ZZZZ</name>